<dbReference type="InterPro" id="IPR006679">
    <property type="entry name" value="Adenine_deam"/>
</dbReference>
<dbReference type="RefSeq" id="WP_181471669.1">
    <property type="nucleotide sequence ID" value="NZ_JACEFG010000001.1"/>
</dbReference>
<evidence type="ECO:0000256" key="8">
    <source>
        <dbReference type="HAMAP-Rule" id="MF_01518"/>
    </source>
</evidence>
<evidence type="ECO:0000259" key="10">
    <source>
        <dbReference type="Pfam" id="PF13382"/>
    </source>
</evidence>
<feature type="domain" description="Adenine deaminase C-terminal" evidence="10">
    <location>
        <begin position="404"/>
        <end position="573"/>
    </location>
</feature>
<gene>
    <name evidence="8 11" type="primary">ade</name>
    <name evidence="11" type="ORF">H0266_07145</name>
</gene>
<feature type="domain" description="Amidohydrolase-related" evidence="9">
    <location>
        <begin position="68"/>
        <end position="351"/>
    </location>
</feature>
<dbReference type="NCBIfam" id="TIGR01178">
    <property type="entry name" value="ade"/>
    <property type="match status" value="1"/>
</dbReference>
<dbReference type="CDD" id="cd01295">
    <property type="entry name" value="AdeC"/>
    <property type="match status" value="1"/>
</dbReference>
<keyword evidence="12" id="KW-1185">Reference proteome</keyword>
<protein>
    <recommendedName>
        <fullName evidence="7 8">Adenine deaminase</fullName>
        <shortName evidence="8">Adenase</shortName>
        <shortName evidence="8">Adenine aminase</shortName>
        <ecNumber evidence="3 8">3.5.4.2</ecNumber>
    </recommendedName>
</protein>
<evidence type="ECO:0000256" key="2">
    <source>
        <dbReference type="ARBA" id="ARBA00006773"/>
    </source>
</evidence>
<dbReference type="GO" id="GO:0006146">
    <property type="term" value="P:adenine catabolic process"/>
    <property type="evidence" value="ECO:0007669"/>
    <property type="project" value="InterPro"/>
</dbReference>
<evidence type="ECO:0000313" key="12">
    <source>
        <dbReference type="Proteomes" id="UP000571017"/>
    </source>
</evidence>
<dbReference type="InterPro" id="IPR011059">
    <property type="entry name" value="Metal-dep_hydrolase_composite"/>
</dbReference>
<evidence type="ECO:0000256" key="6">
    <source>
        <dbReference type="ARBA" id="ARBA00047720"/>
    </source>
</evidence>
<name>A0A838CSE5_9BACI</name>
<dbReference type="FunFam" id="3.20.20.140:FF:000016">
    <property type="entry name" value="Adenine deaminase"/>
    <property type="match status" value="1"/>
</dbReference>
<dbReference type="Gene3D" id="2.30.40.10">
    <property type="entry name" value="Urease, subunit C, domain 1"/>
    <property type="match status" value="1"/>
</dbReference>
<keyword evidence="5 8" id="KW-0464">Manganese</keyword>
<evidence type="ECO:0000256" key="1">
    <source>
        <dbReference type="ARBA" id="ARBA00001936"/>
    </source>
</evidence>
<organism evidence="11 12">
    <name type="scientific">Halobacillus locisalis</name>
    <dbReference type="NCBI Taxonomy" id="220753"/>
    <lineage>
        <taxon>Bacteria</taxon>
        <taxon>Bacillati</taxon>
        <taxon>Bacillota</taxon>
        <taxon>Bacilli</taxon>
        <taxon>Bacillales</taxon>
        <taxon>Bacillaceae</taxon>
        <taxon>Halobacillus</taxon>
    </lineage>
</organism>
<evidence type="ECO:0000256" key="3">
    <source>
        <dbReference type="ARBA" id="ARBA00012782"/>
    </source>
</evidence>
<dbReference type="Gene3D" id="3.20.20.140">
    <property type="entry name" value="Metal-dependent hydrolases"/>
    <property type="match status" value="1"/>
</dbReference>
<dbReference type="Pfam" id="PF13382">
    <property type="entry name" value="Adenine_deam_C"/>
    <property type="match status" value="1"/>
</dbReference>
<dbReference type="InterPro" id="IPR006680">
    <property type="entry name" value="Amidohydro-rel"/>
</dbReference>
<comment type="similarity">
    <text evidence="2 8">Belongs to the metallo-dependent hydrolases superfamily. Adenine deaminase family.</text>
</comment>
<reference evidence="11 12" key="1">
    <citation type="journal article" date="2004" name="Extremophiles">
        <title>Halobacillus locisalis sp. nov., a halophilic bacterium isolated from a marine solar saltern of the Yellow Sea in Korea.</title>
        <authorList>
            <person name="Yoon J.H."/>
            <person name="Kang K.H."/>
            <person name="Oh T.K."/>
            <person name="Park Y.H."/>
        </authorList>
    </citation>
    <scope>NUCLEOTIDE SEQUENCE [LARGE SCALE GENOMIC DNA]</scope>
    <source>
        <strain evidence="11 12">KCTC 3788</strain>
    </source>
</reference>
<evidence type="ECO:0000259" key="9">
    <source>
        <dbReference type="Pfam" id="PF01979"/>
    </source>
</evidence>
<dbReference type="InterPro" id="IPR032466">
    <property type="entry name" value="Metal_Hydrolase"/>
</dbReference>
<dbReference type="GO" id="GO:0000034">
    <property type="term" value="F:adenine deaminase activity"/>
    <property type="evidence" value="ECO:0007669"/>
    <property type="project" value="UniProtKB-UniRule"/>
</dbReference>
<dbReference type="SUPFAM" id="SSF51556">
    <property type="entry name" value="Metallo-dependent hydrolases"/>
    <property type="match status" value="1"/>
</dbReference>
<dbReference type="InterPro" id="IPR026912">
    <property type="entry name" value="Adenine_deam_C"/>
</dbReference>
<comment type="catalytic activity">
    <reaction evidence="6 8">
        <text>adenine + H2O + H(+) = hypoxanthine + NH4(+)</text>
        <dbReference type="Rhea" id="RHEA:23688"/>
        <dbReference type="ChEBI" id="CHEBI:15377"/>
        <dbReference type="ChEBI" id="CHEBI:15378"/>
        <dbReference type="ChEBI" id="CHEBI:16708"/>
        <dbReference type="ChEBI" id="CHEBI:17368"/>
        <dbReference type="ChEBI" id="CHEBI:28938"/>
        <dbReference type="EC" id="3.5.4.2"/>
    </reaction>
</comment>
<dbReference type="AlphaFoldDB" id="A0A838CSE5"/>
<dbReference type="PANTHER" id="PTHR11113">
    <property type="entry name" value="N-ACETYLGLUCOSAMINE-6-PHOSPHATE DEACETYLASE"/>
    <property type="match status" value="1"/>
</dbReference>
<dbReference type="EC" id="3.5.4.2" evidence="3 8"/>
<sequence>MNQPNHSLYQQLHAASKKTIADLVIKNARILDVFNSDWIEGDVAIMNGRIIGIGEYEGEQVLDADYRYLCPSFIDGHVHIESSMVPPAEFAQVVMPRGVTTAITDPHEIANVAGTKGIEFMLEDANRTEMDLFFMLPSSVPSTPLENAGAILQSDNLHPFYKDERVLGLAEVMDYPALKNAEEGIVKKIIDAQNNQKKIDGHLAGLPTDAINVYRTAGIHTDHECTTAEEAKERLRRGMYVLLREGSVAKDLKQLLPAVTTANSRRCLFCTDDKHLDDLVDEGSIDHHIRQAIQYGIPAETAYQMASLNAAECYGLSNKGAIAPGYDADLLLLDNIEDVKIHEVYKMGKLVAKNGQYVGQTKEKLPEEASILSSVHFPTISESDLQLTIHASKKANIIGINPNQLATNKLIENVQEINQMFSPSVKHDQLKMAVVERHHQTGNIGVGIVKGLQLKSGAIATTVAHDSHNIVAAGTNDQDLLKAIEVLRQSQGGLVIVKDGAVLTCLPLPVAGLMSPEPYMDVYEELHSLNRSIRDLGFEENFNPFLTLSFLTLPVIPKLKLTDTGLFDVEQFKHIDVSL</sequence>
<dbReference type="Proteomes" id="UP000571017">
    <property type="component" value="Unassembled WGS sequence"/>
</dbReference>
<evidence type="ECO:0000256" key="5">
    <source>
        <dbReference type="ARBA" id="ARBA00023211"/>
    </source>
</evidence>
<evidence type="ECO:0000313" key="11">
    <source>
        <dbReference type="EMBL" id="MBA2174685.1"/>
    </source>
</evidence>
<keyword evidence="4 8" id="KW-0378">Hydrolase</keyword>
<dbReference type="SUPFAM" id="SSF51338">
    <property type="entry name" value="Composite domain of metallo-dependent hydrolases"/>
    <property type="match status" value="1"/>
</dbReference>
<accession>A0A838CSE5</accession>
<dbReference type="HAMAP" id="MF_01518">
    <property type="entry name" value="Adenine_deamin"/>
    <property type="match status" value="1"/>
</dbReference>
<evidence type="ECO:0000256" key="7">
    <source>
        <dbReference type="ARBA" id="ARBA00069718"/>
    </source>
</evidence>
<dbReference type="Pfam" id="PF01979">
    <property type="entry name" value="Amidohydro_1"/>
    <property type="match status" value="1"/>
</dbReference>
<dbReference type="PANTHER" id="PTHR11113:SF2">
    <property type="entry name" value="ADENINE DEAMINASE"/>
    <property type="match status" value="1"/>
</dbReference>
<evidence type="ECO:0000256" key="4">
    <source>
        <dbReference type="ARBA" id="ARBA00022801"/>
    </source>
</evidence>
<comment type="caution">
    <text evidence="11">The sequence shown here is derived from an EMBL/GenBank/DDBJ whole genome shotgun (WGS) entry which is preliminary data.</text>
</comment>
<dbReference type="EMBL" id="JACEFG010000001">
    <property type="protein sequence ID" value="MBA2174685.1"/>
    <property type="molecule type" value="Genomic_DNA"/>
</dbReference>
<comment type="cofactor">
    <cofactor evidence="1 8">
        <name>Mn(2+)</name>
        <dbReference type="ChEBI" id="CHEBI:29035"/>
    </cofactor>
</comment>
<proteinExistence type="inferred from homology"/>